<accession>A0A5A8D067</accession>
<evidence type="ECO:0000256" key="1">
    <source>
        <dbReference type="SAM" id="Phobius"/>
    </source>
</evidence>
<feature type="transmembrane region" description="Helical" evidence="1">
    <location>
        <begin position="142"/>
        <end position="168"/>
    </location>
</feature>
<keyword evidence="1" id="KW-0472">Membrane</keyword>
<feature type="transmembrane region" description="Helical" evidence="1">
    <location>
        <begin position="180"/>
        <end position="202"/>
    </location>
</feature>
<dbReference type="EMBL" id="VLTL01000152">
    <property type="protein sequence ID" value="KAA0158309.1"/>
    <property type="molecule type" value="Genomic_DNA"/>
</dbReference>
<comment type="caution">
    <text evidence="2">The sequence shown here is derived from an EMBL/GenBank/DDBJ whole genome shotgun (WGS) entry which is preliminary data.</text>
</comment>
<dbReference type="AlphaFoldDB" id="A0A5A8D067"/>
<evidence type="ECO:0000313" key="2">
    <source>
        <dbReference type="EMBL" id="KAA0158309.1"/>
    </source>
</evidence>
<gene>
    <name evidence="2" type="ORF">FNF28_06285</name>
</gene>
<name>A0A5A8D067_CAFRO</name>
<protein>
    <submittedName>
        <fullName evidence="2">Uncharacterized protein</fullName>
    </submittedName>
</protein>
<dbReference type="Proteomes" id="UP000324907">
    <property type="component" value="Unassembled WGS sequence"/>
</dbReference>
<reference evidence="2 3" key="1">
    <citation type="submission" date="2019-07" db="EMBL/GenBank/DDBJ databases">
        <title>Genomes of Cafeteria roenbergensis.</title>
        <authorList>
            <person name="Fischer M.G."/>
            <person name="Hackl T."/>
            <person name="Roman M."/>
        </authorList>
    </citation>
    <scope>NUCLEOTIDE SEQUENCE [LARGE SCALE GENOMIC DNA]</scope>
    <source>
        <strain evidence="2 3">RCC970-E3</strain>
    </source>
</reference>
<keyword evidence="1" id="KW-1133">Transmembrane helix</keyword>
<organism evidence="2 3">
    <name type="scientific">Cafeteria roenbergensis</name>
    <name type="common">Marine flagellate</name>
    <dbReference type="NCBI Taxonomy" id="33653"/>
    <lineage>
        <taxon>Eukaryota</taxon>
        <taxon>Sar</taxon>
        <taxon>Stramenopiles</taxon>
        <taxon>Bigyra</taxon>
        <taxon>Opalozoa</taxon>
        <taxon>Bicosoecida</taxon>
        <taxon>Cafeteriaceae</taxon>
        <taxon>Cafeteria</taxon>
    </lineage>
</organism>
<proteinExistence type="predicted"/>
<keyword evidence="1" id="KW-0812">Transmembrane</keyword>
<evidence type="ECO:0000313" key="3">
    <source>
        <dbReference type="Proteomes" id="UP000324907"/>
    </source>
</evidence>
<sequence length="243" mass="24327">MRRAWSDPCGAPEGPVPVTGPWSLLGRAGLEQLLPARPVKRSCSAIGAEGEAAGWARLVEAAAATALVVAVTGVRDAASAAEGVLVLAGHVLQSAVSASVAWALLFGSHSCMLTSGCMPAVALGFDPRKSGQSGFLLTAHDVMAVFALASVAATALMPTLLVWVASASPVRAALAAMQRAVAAGIALGLTAVLVAATAWRITAVSYSLESLTDIAALGGLIVFQCAAFAAAAPMVAAVEEGQR</sequence>
<feature type="transmembrane region" description="Helical" evidence="1">
    <location>
        <begin position="214"/>
        <end position="238"/>
    </location>
</feature>